<dbReference type="EMBL" id="AGSI01000016">
    <property type="protein sequence ID" value="EIE20226.1"/>
    <property type="molecule type" value="Genomic_DNA"/>
</dbReference>
<feature type="coiled-coil region" evidence="1">
    <location>
        <begin position="5"/>
        <end position="32"/>
    </location>
</feature>
<dbReference type="AlphaFoldDB" id="I0YPA7"/>
<keyword evidence="3" id="KW-1185">Reference proteome</keyword>
<accession>I0YPA7</accession>
<name>I0YPA7_COCSC</name>
<comment type="caution">
    <text evidence="2">The sequence shown here is derived from an EMBL/GenBank/DDBJ whole genome shotgun (WGS) entry which is preliminary data.</text>
</comment>
<gene>
    <name evidence="2" type="ORF">COCSUDRAFT_57946</name>
</gene>
<dbReference type="Proteomes" id="UP000007264">
    <property type="component" value="Unassembled WGS sequence"/>
</dbReference>
<evidence type="ECO:0000313" key="3">
    <source>
        <dbReference type="Proteomes" id="UP000007264"/>
    </source>
</evidence>
<evidence type="ECO:0000313" key="2">
    <source>
        <dbReference type="EMBL" id="EIE20226.1"/>
    </source>
</evidence>
<keyword evidence="1" id="KW-0175">Coiled coil</keyword>
<dbReference type="RefSeq" id="XP_005644770.1">
    <property type="nucleotide sequence ID" value="XM_005644713.1"/>
</dbReference>
<evidence type="ECO:0000256" key="1">
    <source>
        <dbReference type="SAM" id="Coils"/>
    </source>
</evidence>
<protein>
    <submittedName>
        <fullName evidence="2">Uncharacterized protein</fullName>
    </submittedName>
</protein>
<dbReference type="KEGG" id="csl:COCSUDRAFT_57946"/>
<dbReference type="GeneID" id="17038202"/>
<proteinExistence type="predicted"/>
<sequence length="143" mass="15768">MGEEAQSLQADIDKTTTKIEQLEAQLEALPSDATASDREYLQQRILALGREKELLLQLLLQRLLQRLPPAQGPDTPPRLLSRVGDHVGFSIFTLQHGSDSIEQELLIDTRCGLELLLQQSIADQLHLVPVPGCDIRVTGVVGL</sequence>
<organism evidence="2 3">
    <name type="scientific">Coccomyxa subellipsoidea (strain C-169)</name>
    <name type="common">Green microalga</name>
    <dbReference type="NCBI Taxonomy" id="574566"/>
    <lineage>
        <taxon>Eukaryota</taxon>
        <taxon>Viridiplantae</taxon>
        <taxon>Chlorophyta</taxon>
        <taxon>core chlorophytes</taxon>
        <taxon>Trebouxiophyceae</taxon>
        <taxon>Trebouxiophyceae incertae sedis</taxon>
        <taxon>Coccomyxaceae</taxon>
        <taxon>Coccomyxa</taxon>
        <taxon>Coccomyxa subellipsoidea</taxon>
    </lineage>
</organism>
<reference evidence="2 3" key="1">
    <citation type="journal article" date="2012" name="Genome Biol.">
        <title>The genome of the polar eukaryotic microalga coccomyxa subellipsoidea reveals traits of cold adaptation.</title>
        <authorList>
            <person name="Blanc G."/>
            <person name="Agarkova I."/>
            <person name="Grimwood J."/>
            <person name="Kuo A."/>
            <person name="Brueggeman A."/>
            <person name="Dunigan D."/>
            <person name="Gurnon J."/>
            <person name="Ladunga I."/>
            <person name="Lindquist E."/>
            <person name="Lucas S."/>
            <person name="Pangilinan J."/>
            <person name="Proschold T."/>
            <person name="Salamov A."/>
            <person name="Schmutz J."/>
            <person name="Weeks D."/>
            <person name="Yamada T."/>
            <person name="Claverie J.M."/>
            <person name="Grigoriev I."/>
            <person name="Van Etten J."/>
            <person name="Lomsadze A."/>
            <person name="Borodovsky M."/>
        </authorList>
    </citation>
    <scope>NUCLEOTIDE SEQUENCE [LARGE SCALE GENOMIC DNA]</scope>
    <source>
        <strain evidence="2 3">C-169</strain>
    </source>
</reference>